<proteinExistence type="predicted"/>
<feature type="compositionally biased region" description="Low complexity" evidence="1">
    <location>
        <begin position="64"/>
        <end position="76"/>
    </location>
</feature>
<sequence>MRKEDEGGSERSERSGLRDGDREREIEEKRGRGERIIRTKVQQQFHPSPDGSVTPLSPPGHTIVPSTASPPVSSASNDPVGSYSINGILGIPRSNGEKRKRDEEDGVYDSAAAQCVSVRCLQ</sequence>
<feature type="region of interest" description="Disordered" evidence="1">
    <location>
        <begin position="1"/>
        <end position="108"/>
    </location>
</feature>
<keyword evidence="3" id="KW-1185">Reference proteome</keyword>
<organism evidence="2 3">
    <name type="scientific">Pleuronectes platessa</name>
    <name type="common">European plaice</name>
    <dbReference type="NCBI Taxonomy" id="8262"/>
    <lineage>
        <taxon>Eukaryota</taxon>
        <taxon>Metazoa</taxon>
        <taxon>Chordata</taxon>
        <taxon>Craniata</taxon>
        <taxon>Vertebrata</taxon>
        <taxon>Euteleostomi</taxon>
        <taxon>Actinopterygii</taxon>
        <taxon>Neopterygii</taxon>
        <taxon>Teleostei</taxon>
        <taxon>Neoteleostei</taxon>
        <taxon>Acanthomorphata</taxon>
        <taxon>Carangaria</taxon>
        <taxon>Pleuronectiformes</taxon>
        <taxon>Pleuronectoidei</taxon>
        <taxon>Pleuronectidae</taxon>
        <taxon>Pleuronectes</taxon>
    </lineage>
</organism>
<protein>
    <submittedName>
        <fullName evidence="2">Uncharacterized protein</fullName>
    </submittedName>
</protein>
<evidence type="ECO:0000313" key="2">
    <source>
        <dbReference type="EMBL" id="CAB1439767.1"/>
    </source>
</evidence>
<comment type="caution">
    <text evidence="2">The sequence shown here is derived from an EMBL/GenBank/DDBJ whole genome shotgun (WGS) entry which is preliminary data.</text>
</comment>
<name>A0A9N7UUU8_PLEPL</name>
<dbReference type="EMBL" id="CADEAL010002335">
    <property type="protein sequence ID" value="CAB1439767.1"/>
    <property type="molecule type" value="Genomic_DNA"/>
</dbReference>
<feature type="compositionally biased region" description="Basic and acidic residues" evidence="1">
    <location>
        <begin position="1"/>
        <end position="37"/>
    </location>
</feature>
<accession>A0A9N7UUU8</accession>
<evidence type="ECO:0000256" key="1">
    <source>
        <dbReference type="SAM" id="MobiDB-lite"/>
    </source>
</evidence>
<evidence type="ECO:0000313" key="3">
    <source>
        <dbReference type="Proteomes" id="UP001153269"/>
    </source>
</evidence>
<gene>
    <name evidence="2" type="ORF">PLEPLA_LOCUS27536</name>
</gene>
<dbReference type="AlphaFoldDB" id="A0A9N7UUU8"/>
<dbReference type="Proteomes" id="UP001153269">
    <property type="component" value="Unassembled WGS sequence"/>
</dbReference>
<reference evidence="2" key="1">
    <citation type="submission" date="2020-03" db="EMBL/GenBank/DDBJ databases">
        <authorList>
            <person name="Weist P."/>
        </authorList>
    </citation>
    <scope>NUCLEOTIDE SEQUENCE</scope>
</reference>